<evidence type="ECO:0000256" key="2">
    <source>
        <dbReference type="ARBA" id="ARBA00006574"/>
    </source>
</evidence>
<comment type="similarity">
    <text evidence="2">Belongs to the MLO family.</text>
</comment>
<keyword evidence="7" id="KW-0568">Pathogenesis-related protein</keyword>
<sequence length="190" mass="21474">MMILGFISLLLTFSQDQIAKIYVAKAVADSMLPCRPDAESTGGNKRRLLALVLTESHLKRRILAAGGSVVECPPEKEQLITATGLHQLHILIFFLAVFHVVNSALIMVLGRAKYPLCIDNFLLGRYTDGRTGKRIRHRLSMPSRLVLIASIEVSIDVVEINDEYFTNLQYSRVEIDKVPFEWAERMLDYI</sequence>
<dbReference type="Proteomes" id="UP000734854">
    <property type="component" value="Unassembled WGS sequence"/>
</dbReference>
<keyword evidence="9" id="KW-0732">Signal</keyword>
<dbReference type="PANTHER" id="PTHR31942:SF49">
    <property type="entry name" value="MLO-LIKE PROTEIN 8"/>
    <property type="match status" value="1"/>
</dbReference>
<comment type="subcellular location">
    <subcellularLocation>
        <location evidence="1">Membrane</location>
        <topology evidence="1">Multi-pass membrane protein</topology>
    </subcellularLocation>
</comment>
<evidence type="ECO:0000256" key="8">
    <source>
        <dbReference type="SAM" id="Phobius"/>
    </source>
</evidence>
<dbReference type="InterPro" id="IPR004326">
    <property type="entry name" value="Mlo"/>
</dbReference>
<dbReference type="PANTHER" id="PTHR31942">
    <property type="entry name" value="MLO-LIKE PROTEIN 1"/>
    <property type="match status" value="1"/>
</dbReference>
<name>A0A8J5C711_ZINOF</name>
<keyword evidence="11" id="KW-1185">Reference proteome</keyword>
<evidence type="ECO:0000313" key="10">
    <source>
        <dbReference type="EMBL" id="KAG6468485.1"/>
    </source>
</evidence>
<comment type="caution">
    <text evidence="10">The sequence shown here is derived from an EMBL/GenBank/DDBJ whole genome shotgun (WGS) entry which is preliminary data.</text>
</comment>
<evidence type="ECO:0000256" key="6">
    <source>
        <dbReference type="ARBA" id="ARBA00023136"/>
    </source>
</evidence>
<keyword evidence="3 8" id="KW-0812">Transmembrane</keyword>
<reference evidence="10 11" key="1">
    <citation type="submission" date="2020-08" db="EMBL/GenBank/DDBJ databases">
        <title>Plant Genome Project.</title>
        <authorList>
            <person name="Zhang R.-G."/>
        </authorList>
    </citation>
    <scope>NUCLEOTIDE SEQUENCE [LARGE SCALE GENOMIC DNA]</scope>
    <source>
        <tissue evidence="10">Rhizome</tissue>
    </source>
</reference>
<dbReference type="EMBL" id="JACMSC010000022">
    <property type="protein sequence ID" value="KAG6468485.1"/>
    <property type="molecule type" value="Genomic_DNA"/>
</dbReference>
<feature type="transmembrane region" description="Helical" evidence="8">
    <location>
        <begin position="88"/>
        <end position="109"/>
    </location>
</feature>
<evidence type="ECO:0000256" key="9">
    <source>
        <dbReference type="SAM" id="SignalP"/>
    </source>
</evidence>
<keyword evidence="4" id="KW-0611">Plant defense</keyword>
<dbReference type="Pfam" id="PF03094">
    <property type="entry name" value="Mlo"/>
    <property type="match status" value="1"/>
</dbReference>
<accession>A0A8J5C711</accession>
<feature type="signal peptide" evidence="9">
    <location>
        <begin position="1"/>
        <end position="19"/>
    </location>
</feature>
<organism evidence="10 11">
    <name type="scientific">Zingiber officinale</name>
    <name type="common">Ginger</name>
    <name type="synonym">Amomum zingiber</name>
    <dbReference type="NCBI Taxonomy" id="94328"/>
    <lineage>
        <taxon>Eukaryota</taxon>
        <taxon>Viridiplantae</taxon>
        <taxon>Streptophyta</taxon>
        <taxon>Embryophyta</taxon>
        <taxon>Tracheophyta</taxon>
        <taxon>Spermatophyta</taxon>
        <taxon>Magnoliopsida</taxon>
        <taxon>Liliopsida</taxon>
        <taxon>Zingiberales</taxon>
        <taxon>Zingiberaceae</taxon>
        <taxon>Zingiber</taxon>
    </lineage>
</organism>
<evidence type="ECO:0000313" key="11">
    <source>
        <dbReference type="Proteomes" id="UP000734854"/>
    </source>
</evidence>
<dbReference type="AlphaFoldDB" id="A0A8J5C711"/>
<dbReference type="GO" id="GO:0006952">
    <property type="term" value="P:defense response"/>
    <property type="evidence" value="ECO:0007669"/>
    <property type="project" value="UniProtKB-KW"/>
</dbReference>
<evidence type="ECO:0000256" key="3">
    <source>
        <dbReference type="ARBA" id="ARBA00022692"/>
    </source>
</evidence>
<proteinExistence type="inferred from homology"/>
<dbReference type="GO" id="GO:0016020">
    <property type="term" value="C:membrane"/>
    <property type="evidence" value="ECO:0007669"/>
    <property type="project" value="UniProtKB-SubCell"/>
</dbReference>
<protein>
    <submittedName>
        <fullName evidence="10">Uncharacterized protein</fullName>
    </submittedName>
</protein>
<feature type="chain" id="PRO_5035252488" evidence="9">
    <location>
        <begin position="20"/>
        <end position="190"/>
    </location>
</feature>
<gene>
    <name evidence="10" type="ORF">ZIOFF_073173</name>
</gene>
<keyword evidence="6 8" id="KW-0472">Membrane</keyword>
<evidence type="ECO:0000256" key="4">
    <source>
        <dbReference type="ARBA" id="ARBA00022821"/>
    </source>
</evidence>
<keyword evidence="5 8" id="KW-1133">Transmembrane helix</keyword>
<evidence type="ECO:0000256" key="5">
    <source>
        <dbReference type="ARBA" id="ARBA00022989"/>
    </source>
</evidence>
<evidence type="ECO:0000256" key="7">
    <source>
        <dbReference type="ARBA" id="ARBA00023265"/>
    </source>
</evidence>
<evidence type="ECO:0000256" key="1">
    <source>
        <dbReference type="ARBA" id="ARBA00004141"/>
    </source>
</evidence>